<keyword evidence="1" id="KW-0812">Transmembrane</keyword>
<evidence type="ECO:0000313" key="2">
    <source>
        <dbReference type="EMBL" id="MDD1009432.1"/>
    </source>
</evidence>
<evidence type="ECO:0000256" key="1">
    <source>
        <dbReference type="SAM" id="Phobius"/>
    </source>
</evidence>
<dbReference type="RefSeq" id="WP_273877515.1">
    <property type="nucleotide sequence ID" value="NZ_JAMDHA010000020.1"/>
</dbReference>
<organism evidence="2 3">
    <name type="scientific">Pseudomonas shahriarae</name>
    <dbReference type="NCBI Taxonomy" id="2745512"/>
    <lineage>
        <taxon>Bacteria</taxon>
        <taxon>Pseudomonadati</taxon>
        <taxon>Pseudomonadota</taxon>
        <taxon>Gammaproteobacteria</taxon>
        <taxon>Pseudomonadales</taxon>
        <taxon>Pseudomonadaceae</taxon>
        <taxon>Pseudomonas</taxon>
    </lineage>
</organism>
<dbReference type="AlphaFoldDB" id="A0A9X4C3B2"/>
<protein>
    <submittedName>
        <fullName evidence="2">Uncharacterized protein</fullName>
    </submittedName>
</protein>
<sequence>MSDKRALTSFDTGVIAAITLIGTALAALEPSKRDKIKSSAESLIAMLPADGELADGSSAHHVPLQALIAGLYPEKSKKSAD</sequence>
<keyword evidence="1" id="KW-1133">Transmembrane helix</keyword>
<dbReference type="EMBL" id="JAMDHA010000020">
    <property type="protein sequence ID" value="MDD1009432.1"/>
    <property type="molecule type" value="Genomic_DNA"/>
</dbReference>
<keyword evidence="1" id="KW-0472">Membrane</keyword>
<comment type="caution">
    <text evidence="2">The sequence shown here is derived from an EMBL/GenBank/DDBJ whole genome shotgun (WGS) entry which is preliminary data.</text>
</comment>
<gene>
    <name evidence="2" type="ORF">M5G27_18305</name>
</gene>
<feature type="transmembrane region" description="Helical" evidence="1">
    <location>
        <begin position="6"/>
        <end position="28"/>
    </location>
</feature>
<name>A0A9X4C3B2_9PSED</name>
<evidence type="ECO:0000313" key="3">
    <source>
        <dbReference type="Proteomes" id="UP001148185"/>
    </source>
</evidence>
<dbReference type="Proteomes" id="UP001148185">
    <property type="component" value="Unassembled WGS sequence"/>
</dbReference>
<keyword evidence="3" id="KW-1185">Reference proteome</keyword>
<proteinExistence type="predicted"/>
<accession>A0A9X4C3B2</accession>
<reference evidence="2 3" key="1">
    <citation type="submission" date="2022-05" db="EMBL/GenBank/DDBJ databases">
        <title>Novel Pseudomonas spp. Isolated from a Rainbow Trout Aquaculture Facility.</title>
        <authorList>
            <person name="Testerman T."/>
            <person name="Graf J."/>
        </authorList>
    </citation>
    <scope>NUCLEOTIDE SEQUENCE [LARGE SCALE GENOMIC DNA]</scope>
    <source>
        <strain evidence="2 3">ID1042</strain>
    </source>
</reference>